<dbReference type="Pfam" id="PF07238">
    <property type="entry name" value="PilZ"/>
    <property type="match status" value="1"/>
</dbReference>
<dbReference type="RefSeq" id="WP_158195564.1">
    <property type="nucleotide sequence ID" value="NZ_CP046908.1"/>
</dbReference>
<dbReference type="Proteomes" id="UP000435648">
    <property type="component" value="Chromosome"/>
</dbReference>
<dbReference type="KEGG" id="siw:GH266_20920"/>
<dbReference type="Gene3D" id="2.40.10.220">
    <property type="entry name" value="predicted glycosyltransferase like domains"/>
    <property type="match status" value="1"/>
</dbReference>
<sequence>MAQKERRQSPRAEGEIPVVIMTMRGPMAARMTDLSLTGCRIRCTDLPNFALSVRISIAGHGLDLRAEQRWRRGEDSGWRFIYSDREQERLKEALHRIGRMRNTAETIVQPFRSSGR</sequence>
<evidence type="ECO:0000313" key="3">
    <source>
        <dbReference type="Proteomes" id="UP000435648"/>
    </source>
</evidence>
<feature type="domain" description="PilZ" evidence="1">
    <location>
        <begin position="5"/>
        <end position="89"/>
    </location>
</feature>
<protein>
    <recommendedName>
        <fullName evidence="1">PilZ domain-containing protein</fullName>
    </recommendedName>
</protein>
<dbReference type="EMBL" id="CP046908">
    <property type="protein sequence ID" value="QGZ36741.1"/>
    <property type="molecule type" value="Genomic_DNA"/>
</dbReference>
<dbReference type="InterPro" id="IPR009875">
    <property type="entry name" value="PilZ_domain"/>
</dbReference>
<evidence type="ECO:0000313" key="2">
    <source>
        <dbReference type="EMBL" id="QGZ36741.1"/>
    </source>
</evidence>
<dbReference type="SUPFAM" id="SSF141371">
    <property type="entry name" value="PilZ domain-like"/>
    <property type="match status" value="1"/>
</dbReference>
<evidence type="ECO:0000259" key="1">
    <source>
        <dbReference type="Pfam" id="PF07238"/>
    </source>
</evidence>
<name>A0A857CD24_9HYPH</name>
<gene>
    <name evidence="2" type="ORF">GH266_20920</name>
</gene>
<proteinExistence type="predicted"/>
<dbReference type="OrthoDB" id="7855922at2"/>
<reference evidence="2 3" key="1">
    <citation type="submission" date="2019-12" db="EMBL/GenBank/DDBJ databases">
        <title>The genome of Stappia indica PHM037.</title>
        <authorList>
            <person name="Kacar D."/>
            <person name="Galan B."/>
            <person name="Canedo L."/>
            <person name="Rodriguez P."/>
            <person name="de la Calle F."/>
            <person name="Garcia J.L."/>
        </authorList>
    </citation>
    <scope>NUCLEOTIDE SEQUENCE [LARGE SCALE GENOMIC DNA]</scope>
    <source>
        <strain evidence="2 3">PHM037</strain>
    </source>
</reference>
<dbReference type="GO" id="GO:0035438">
    <property type="term" value="F:cyclic-di-GMP binding"/>
    <property type="evidence" value="ECO:0007669"/>
    <property type="project" value="InterPro"/>
</dbReference>
<organism evidence="2 3">
    <name type="scientific">Stappia indica</name>
    <dbReference type="NCBI Taxonomy" id="538381"/>
    <lineage>
        <taxon>Bacteria</taxon>
        <taxon>Pseudomonadati</taxon>
        <taxon>Pseudomonadota</taxon>
        <taxon>Alphaproteobacteria</taxon>
        <taxon>Hyphomicrobiales</taxon>
        <taxon>Stappiaceae</taxon>
        <taxon>Stappia</taxon>
    </lineage>
</organism>
<dbReference type="AlphaFoldDB" id="A0A857CD24"/>
<accession>A0A857CD24</accession>